<name>A0ABU6TGX8_9FABA</name>
<dbReference type="Proteomes" id="UP001341840">
    <property type="component" value="Unassembled WGS sequence"/>
</dbReference>
<organism evidence="2 3">
    <name type="scientific">Stylosanthes scabra</name>
    <dbReference type="NCBI Taxonomy" id="79078"/>
    <lineage>
        <taxon>Eukaryota</taxon>
        <taxon>Viridiplantae</taxon>
        <taxon>Streptophyta</taxon>
        <taxon>Embryophyta</taxon>
        <taxon>Tracheophyta</taxon>
        <taxon>Spermatophyta</taxon>
        <taxon>Magnoliopsida</taxon>
        <taxon>eudicotyledons</taxon>
        <taxon>Gunneridae</taxon>
        <taxon>Pentapetalae</taxon>
        <taxon>rosids</taxon>
        <taxon>fabids</taxon>
        <taxon>Fabales</taxon>
        <taxon>Fabaceae</taxon>
        <taxon>Papilionoideae</taxon>
        <taxon>50 kb inversion clade</taxon>
        <taxon>dalbergioids sensu lato</taxon>
        <taxon>Dalbergieae</taxon>
        <taxon>Pterocarpus clade</taxon>
        <taxon>Stylosanthes</taxon>
    </lineage>
</organism>
<feature type="compositionally biased region" description="Low complexity" evidence="1">
    <location>
        <begin position="84"/>
        <end position="105"/>
    </location>
</feature>
<gene>
    <name evidence="2" type="ORF">PIB30_048966</name>
</gene>
<comment type="caution">
    <text evidence="2">The sequence shown here is derived from an EMBL/GenBank/DDBJ whole genome shotgun (WGS) entry which is preliminary data.</text>
</comment>
<accession>A0ABU6TGX8</accession>
<evidence type="ECO:0000313" key="3">
    <source>
        <dbReference type="Proteomes" id="UP001341840"/>
    </source>
</evidence>
<evidence type="ECO:0000256" key="1">
    <source>
        <dbReference type="SAM" id="MobiDB-lite"/>
    </source>
</evidence>
<proteinExistence type="predicted"/>
<feature type="region of interest" description="Disordered" evidence="1">
    <location>
        <begin position="128"/>
        <end position="157"/>
    </location>
</feature>
<feature type="region of interest" description="Disordered" evidence="1">
    <location>
        <begin position="74"/>
        <end position="105"/>
    </location>
</feature>
<protein>
    <submittedName>
        <fullName evidence="2">Uncharacterized protein</fullName>
    </submittedName>
</protein>
<dbReference type="EMBL" id="JASCZI010090946">
    <property type="protein sequence ID" value="MED6147990.1"/>
    <property type="molecule type" value="Genomic_DNA"/>
</dbReference>
<reference evidence="2 3" key="1">
    <citation type="journal article" date="2023" name="Plants (Basel)">
        <title>Bridging the Gap: Combining Genomics and Transcriptomics Approaches to Understand Stylosanthes scabra, an Orphan Legume from the Brazilian Caatinga.</title>
        <authorList>
            <person name="Ferreira-Neto J.R.C."/>
            <person name="da Silva M.D."/>
            <person name="Binneck E."/>
            <person name="de Melo N.F."/>
            <person name="da Silva R.H."/>
            <person name="de Melo A.L.T.M."/>
            <person name="Pandolfi V."/>
            <person name="Bustamante F.O."/>
            <person name="Brasileiro-Vidal A.C."/>
            <person name="Benko-Iseppon A.M."/>
        </authorList>
    </citation>
    <scope>NUCLEOTIDE SEQUENCE [LARGE SCALE GENOMIC DNA]</scope>
    <source>
        <tissue evidence="2">Leaves</tissue>
    </source>
</reference>
<keyword evidence="3" id="KW-1185">Reference proteome</keyword>
<feature type="compositionally biased region" description="Polar residues" evidence="1">
    <location>
        <begin position="139"/>
        <end position="157"/>
    </location>
</feature>
<sequence>MSLRRVEPRHRLKIGKKEVFNFQKVCRVHRRFFKYEAVKSSTQNWFVNEIPFEELDSAPRLLERIKNTDFLYRHRSGKKSVKQNGTPGSTSSSGPNASTASAQSSAAISTFIGNTRLDTEFEQKRFHDENRSNPIAGGSFNSDTNPTPGGSFNFGANCSNPTAGGSFNSGTNSGGKGNGRGLRSRIEQLSSNLQPTSGWPPFGLPPNYIPSIMPSNTKEATSSSVQFGLLPSSQAFPDMSRNNDVSNPNQLLSNSISSIQALPDMSQNNAASNSNQPLSTAAVRQLIDESHLDLVNLLTSHLTTVLNPIMVDTNAKYEQLIKRFDNLVGIDGEEDHNLDMVNNEVEHKVVDSDHSSGHGLGTGIPIPEHVRVVRRGENPENVLHHVRNTN</sequence>
<evidence type="ECO:0000313" key="2">
    <source>
        <dbReference type="EMBL" id="MED6147990.1"/>
    </source>
</evidence>